<dbReference type="InterPro" id="IPR000026">
    <property type="entry name" value="N1-like"/>
</dbReference>
<evidence type="ECO:0000256" key="3">
    <source>
        <dbReference type="SAM" id="SignalP"/>
    </source>
</evidence>
<dbReference type="GO" id="GO:0004521">
    <property type="term" value="F:RNA endonuclease activity"/>
    <property type="evidence" value="ECO:0007669"/>
    <property type="project" value="InterPro"/>
</dbReference>
<keyword evidence="2" id="KW-0378">Hydrolase</keyword>
<dbReference type="EMBL" id="JABXXO010000005">
    <property type="protein sequence ID" value="KAF7777752.1"/>
    <property type="molecule type" value="Genomic_DNA"/>
</dbReference>
<dbReference type="InterPro" id="IPR016191">
    <property type="entry name" value="Ribonuclease/ribotoxin"/>
</dbReference>
<comment type="caution">
    <text evidence="4">The sequence shown here is derived from an EMBL/GenBank/DDBJ whole genome shotgun (WGS) entry which is preliminary data.</text>
</comment>
<feature type="chain" id="PRO_5034914643" evidence="3">
    <location>
        <begin position="20"/>
        <end position="131"/>
    </location>
</feature>
<sequence length="131" mass="14353">MFKSTFIALALFMSLGADAYVCCCGDRNYSNGDIFGAVNKGYSIDQAANQPDGKFPHRYLPTTSIEYPWCGDGHYAEYPLQQVPPGPYESGDPGPDRAIYLVGRRRTFCGCMTLAENSGDTEDLILCENDG</sequence>
<accession>A0A8H7F5J1</accession>
<dbReference type="GO" id="GO:0003723">
    <property type="term" value="F:RNA binding"/>
    <property type="evidence" value="ECO:0007669"/>
    <property type="project" value="InterPro"/>
</dbReference>
<reference evidence="4 5" key="1">
    <citation type="journal article" name="Sci. Rep.">
        <title>Telomere-to-telomere assembled and centromere annotated genomes of the two main subspecies of the button mushroom Agaricus bisporus reveal especially polymorphic chromosome ends.</title>
        <authorList>
            <person name="Sonnenberg A.S.M."/>
            <person name="Sedaghat-Telgerd N."/>
            <person name="Lavrijssen B."/>
            <person name="Ohm R.A."/>
            <person name="Hendrickx P.M."/>
            <person name="Scholtmeijer K."/>
            <person name="Baars J.J.P."/>
            <person name="van Peer A."/>
        </authorList>
    </citation>
    <scope>NUCLEOTIDE SEQUENCE [LARGE SCALE GENOMIC DNA]</scope>
    <source>
        <strain evidence="4 5">H119_p4</strain>
    </source>
</reference>
<evidence type="ECO:0000256" key="2">
    <source>
        <dbReference type="ARBA" id="ARBA00022801"/>
    </source>
</evidence>
<keyword evidence="1" id="KW-0540">Nuclease</keyword>
<gene>
    <name evidence="4" type="ORF">Agabi119p4_3824</name>
</gene>
<evidence type="ECO:0000313" key="4">
    <source>
        <dbReference type="EMBL" id="KAF7777752.1"/>
    </source>
</evidence>
<feature type="signal peptide" evidence="3">
    <location>
        <begin position="1"/>
        <end position="19"/>
    </location>
</feature>
<name>A0A8H7F5J1_AGABI</name>
<evidence type="ECO:0000256" key="1">
    <source>
        <dbReference type="ARBA" id="ARBA00022722"/>
    </source>
</evidence>
<protein>
    <submittedName>
        <fullName evidence="4">Uncharacterized protein</fullName>
    </submittedName>
</protein>
<dbReference type="Pfam" id="PF00545">
    <property type="entry name" value="Ribonuclease"/>
    <property type="match status" value="1"/>
</dbReference>
<dbReference type="SUPFAM" id="SSF53933">
    <property type="entry name" value="Microbial ribonucleases"/>
    <property type="match status" value="1"/>
</dbReference>
<keyword evidence="3" id="KW-0732">Signal</keyword>
<evidence type="ECO:0000313" key="5">
    <source>
        <dbReference type="Proteomes" id="UP000629468"/>
    </source>
</evidence>
<proteinExistence type="predicted"/>
<dbReference type="Proteomes" id="UP000629468">
    <property type="component" value="Unassembled WGS sequence"/>
</dbReference>
<organism evidence="4 5">
    <name type="scientific">Agaricus bisporus var. burnettii</name>
    <dbReference type="NCBI Taxonomy" id="192524"/>
    <lineage>
        <taxon>Eukaryota</taxon>
        <taxon>Fungi</taxon>
        <taxon>Dikarya</taxon>
        <taxon>Basidiomycota</taxon>
        <taxon>Agaricomycotina</taxon>
        <taxon>Agaricomycetes</taxon>
        <taxon>Agaricomycetidae</taxon>
        <taxon>Agaricales</taxon>
        <taxon>Agaricineae</taxon>
        <taxon>Agaricaceae</taxon>
        <taxon>Agaricus</taxon>
    </lineage>
</organism>
<dbReference type="AlphaFoldDB" id="A0A8H7F5J1"/>
<dbReference type="GO" id="GO:0016787">
    <property type="term" value="F:hydrolase activity"/>
    <property type="evidence" value="ECO:0007669"/>
    <property type="project" value="UniProtKB-KW"/>
</dbReference>
<dbReference type="Gene3D" id="3.10.450.30">
    <property type="entry name" value="Microbial ribonucleases"/>
    <property type="match status" value="1"/>
</dbReference>